<keyword evidence="2" id="KW-1185">Reference proteome</keyword>
<comment type="caution">
    <text evidence="1">The sequence shown here is derived from an EMBL/GenBank/DDBJ whole genome shotgun (WGS) entry which is preliminary data.</text>
</comment>
<dbReference type="Proteomes" id="UP001597641">
    <property type="component" value="Unassembled WGS sequence"/>
</dbReference>
<name>A0ABW6BYY2_9BACT</name>
<evidence type="ECO:0008006" key="3">
    <source>
        <dbReference type="Google" id="ProtNLM"/>
    </source>
</evidence>
<proteinExistence type="predicted"/>
<organism evidence="1 2">
    <name type="scientific">Pontibacter toksunensis</name>
    <dbReference type="NCBI Taxonomy" id="1332631"/>
    <lineage>
        <taxon>Bacteria</taxon>
        <taxon>Pseudomonadati</taxon>
        <taxon>Bacteroidota</taxon>
        <taxon>Cytophagia</taxon>
        <taxon>Cytophagales</taxon>
        <taxon>Hymenobacteraceae</taxon>
        <taxon>Pontibacter</taxon>
    </lineage>
</organism>
<evidence type="ECO:0000313" key="2">
    <source>
        <dbReference type="Proteomes" id="UP001597641"/>
    </source>
</evidence>
<gene>
    <name evidence="1" type="ORF">ACFS7Z_21805</name>
</gene>
<dbReference type="EMBL" id="JBHUOX010000023">
    <property type="protein sequence ID" value="MFD3003015.1"/>
    <property type="molecule type" value="Genomic_DNA"/>
</dbReference>
<dbReference type="InterPro" id="IPR036291">
    <property type="entry name" value="NAD(P)-bd_dom_sf"/>
</dbReference>
<dbReference type="Gene3D" id="3.40.50.720">
    <property type="entry name" value="NAD(P)-binding Rossmann-like Domain"/>
    <property type="match status" value="1"/>
</dbReference>
<accession>A0ABW6BYY2</accession>
<sequence>MGNKSAGLTFAAIGHQDSWGKITQFVNMIRQEEANPALLEDKVKEVYTYIPPQKLFDVEINSPVTDAVNGFYIETFISPDELGPSHLWQNVKKVKAACQKAVQMGADVVALGGFTSIILESGAANISYLDKTAFTTGNTLTTAFITDGVEKAVRVRNKRLGELTLLIIGSTGDIGSACAAYFSGKAKQMLLTARQPGPLKKQEVELVQAGISCSSSTDTQSLLPLADIVICVASSLLPGTYLDLLRDDAIVCDAGYPKNLQVPVNLKNQFFFSGGMGRVSEGYSIVQDEYRRIFYDFPLPNISHGCLLEAIVLALAGNATSYSSGKGNITTNSMHQMLELAGKHAVFTAPFYNSNGVL</sequence>
<reference evidence="2" key="1">
    <citation type="journal article" date="2019" name="Int. J. Syst. Evol. Microbiol.">
        <title>The Global Catalogue of Microorganisms (GCM) 10K type strain sequencing project: providing services to taxonomists for standard genome sequencing and annotation.</title>
        <authorList>
            <consortium name="The Broad Institute Genomics Platform"/>
            <consortium name="The Broad Institute Genome Sequencing Center for Infectious Disease"/>
            <person name="Wu L."/>
            <person name="Ma J."/>
        </authorList>
    </citation>
    <scope>NUCLEOTIDE SEQUENCE [LARGE SCALE GENOMIC DNA]</scope>
    <source>
        <strain evidence="2">KCTC 23984</strain>
    </source>
</reference>
<dbReference type="RefSeq" id="WP_377489551.1">
    <property type="nucleotide sequence ID" value="NZ_JBHUOX010000023.1"/>
</dbReference>
<evidence type="ECO:0000313" key="1">
    <source>
        <dbReference type="EMBL" id="MFD3003015.1"/>
    </source>
</evidence>
<protein>
    <recommendedName>
        <fullName evidence="3">Amino acid dehydrogenase</fullName>
    </recommendedName>
</protein>
<dbReference type="SUPFAM" id="SSF51735">
    <property type="entry name" value="NAD(P)-binding Rossmann-fold domains"/>
    <property type="match status" value="1"/>
</dbReference>